<dbReference type="Gene3D" id="1.10.4080.10">
    <property type="entry name" value="ADP-ribosylation/Crystallin J1"/>
    <property type="match status" value="1"/>
</dbReference>
<dbReference type="InterPro" id="IPR036705">
    <property type="entry name" value="Ribosyl_crysJ1_sf"/>
</dbReference>
<dbReference type="PANTHER" id="PTHR16222">
    <property type="entry name" value="ADP-RIBOSYLGLYCOHYDROLASE"/>
    <property type="match status" value="1"/>
</dbReference>
<dbReference type="EMBL" id="DYZA01000142">
    <property type="protein sequence ID" value="HJD97381.1"/>
    <property type="molecule type" value="Genomic_DNA"/>
</dbReference>
<dbReference type="AlphaFoldDB" id="A0A921AWU3"/>
<feature type="region of interest" description="Disordered" evidence="4">
    <location>
        <begin position="1"/>
        <end position="23"/>
    </location>
</feature>
<protein>
    <submittedName>
        <fullName evidence="5">ADP-ribosylglycohydrolase family protein</fullName>
    </submittedName>
</protein>
<dbReference type="InterPro" id="IPR005502">
    <property type="entry name" value="Ribosyl_crysJ1"/>
</dbReference>
<feature type="binding site" evidence="3">
    <location>
        <position position="82"/>
    </location>
    <ligand>
        <name>Mg(2+)</name>
        <dbReference type="ChEBI" id="CHEBI:18420"/>
        <label>1</label>
    </ligand>
</feature>
<name>A0A921AWU3_9BACT</name>
<feature type="binding site" evidence="3">
    <location>
        <position position="83"/>
    </location>
    <ligand>
        <name>Mg(2+)</name>
        <dbReference type="ChEBI" id="CHEBI:18420"/>
        <label>1</label>
    </ligand>
</feature>
<accession>A0A921AWU3</accession>
<dbReference type="SUPFAM" id="SSF101478">
    <property type="entry name" value="ADP-ribosylglycohydrolase"/>
    <property type="match status" value="1"/>
</dbReference>
<dbReference type="InterPro" id="IPR050792">
    <property type="entry name" value="ADP-ribosylglycohydrolase"/>
</dbReference>
<comment type="caution">
    <text evidence="5">The sequence shown here is derived from an EMBL/GenBank/DDBJ whole genome shotgun (WGS) entry which is preliminary data.</text>
</comment>
<keyword evidence="3" id="KW-0479">Metal-binding</keyword>
<evidence type="ECO:0000256" key="3">
    <source>
        <dbReference type="PIRSR" id="PIRSR605502-1"/>
    </source>
</evidence>
<reference evidence="5" key="1">
    <citation type="journal article" date="2021" name="PeerJ">
        <title>Extensive microbial diversity within the chicken gut microbiome revealed by metagenomics and culture.</title>
        <authorList>
            <person name="Gilroy R."/>
            <person name="Ravi A."/>
            <person name="Getino M."/>
            <person name="Pursley I."/>
            <person name="Horton D.L."/>
            <person name="Alikhan N.F."/>
            <person name="Baker D."/>
            <person name="Gharbi K."/>
            <person name="Hall N."/>
            <person name="Watson M."/>
            <person name="Adriaenssens E.M."/>
            <person name="Foster-Nyarko E."/>
            <person name="Jarju S."/>
            <person name="Secka A."/>
            <person name="Antonio M."/>
            <person name="Oren A."/>
            <person name="Chaudhuri R.R."/>
            <person name="La Ragione R."/>
            <person name="Hildebrand F."/>
            <person name="Pallen M.J."/>
        </authorList>
    </citation>
    <scope>NUCLEOTIDE SEQUENCE</scope>
    <source>
        <strain evidence="5">ChiGjej2B2-19336</strain>
    </source>
</reference>
<evidence type="ECO:0000256" key="4">
    <source>
        <dbReference type="SAM" id="MobiDB-lite"/>
    </source>
</evidence>
<organism evidence="5 6">
    <name type="scientific">Mailhella massiliensis</name>
    <dbReference type="NCBI Taxonomy" id="1903261"/>
    <lineage>
        <taxon>Bacteria</taxon>
        <taxon>Pseudomonadati</taxon>
        <taxon>Thermodesulfobacteriota</taxon>
        <taxon>Desulfovibrionia</taxon>
        <taxon>Desulfovibrionales</taxon>
        <taxon>Desulfovibrionaceae</taxon>
        <taxon>Mailhella</taxon>
    </lineage>
</organism>
<dbReference type="Proteomes" id="UP000698963">
    <property type="component" value="Unassembled WGS sequence"/>
</dbReference>
<reference evidence="5" key="2">
    <citation type="submission" date="2021-09" db="EMBL/GenBank/DDBJ databases">
        <authorList>
            <person name="Gilroy R."/>
        </authorList>
    </citation>
    <scope>NUCLEOTIDE SEQUENCE</scope>
    <source>
        <strain evidence="5">ChiGjej2B2-19336</strain>
    </source>
</reference>
<dbReference type="PANTHER" id="PTHR16222:SF24">
    <property type="entry name" value="ADP-RIBOSYLHYDROLASE ARH3"/>
    <property type="match status" value="1"/>
</dbReference>
<evidence type="ECO:0000256" key="1">
    <source>
        <dbReference type="ARBA" id="ARBA00010702"/>
    </source>
</evidence>
<dbReference type="GO" id="GO:0046872">
    <property type="term" value="F:metal ion binding"/>
    <property type="evidence" value="ECO:0007669"/>
    <property type="project" value="UniProtKB-KW"/>
</dbReference>
<keyword evidence="2" id="KW-0378">Hydrolase</keyword>
<evidence type="ECO:0000313" key="5">
    <source>
        <dbReference type="EMBL" id="HJD97381.1"/>
    </source>
</evidence>
<feature type="binding site" evidence="3">
    <location>
        <position position="273"/>
    </location>
    <ligand>
        <name>Mg(2+)</name>
        <dbReference type="ChEBI" id="CHEBI:18420"/>
        <label>1</label>
    </ligand>
</feature>
<gene>
    <name evidence="5" type="ORF">K8W16_07025</name>
</gene>
<comment type="similarity">
    <text evidence="1">Belongs to the ADP-ribosylglycohydrolase family.</text>
</comment>
<dbReference type="Pfam" id="PF03747">
    <property type="entry name" value="ADP_ribosyl_GH"/>
    <property type="match status" value="1"/>
</dbReference>
<sequence>MNHSKEPSSPALDKNDAEAAPRPIPAAVRSRARGCMLGQLSGDSLGSLVEFRSPEQIRAAYPHGVRELADGGTFHTLAGQPTDDSEMALAMARQIATLGRYCALRTGKQYRDWLKSHPFDCGNTIARALRGEPNPASQANGALMRISPMGIFGAGRPRADVMKWAKKDAALTHTHPICGQANALYAALIAHAVAEGGTGQECYAALLGWMKRMKLEDALRRAVENAAHEAPHDYMSQMGWVLIALQNALWQMLHAPSLEEGVVDTVMRGGDTDTNAAIAGALLGAIYGEDAVPAQWREAVLSCRPEKGREGVTQPRPELYWPVDAVELADALLEAGWK</sequence>
<proteinExistence type="inferred from homology"/>
<dbReference type="GO" id="GO:0016787">
    <property type="term" value="F:hydrolase activity"/>
    <property type="evidence" value="ECO:0007669"/>
    <property type="project" value="UniProtKB-KW"/>
</dbReference>
<dbReference type="RefSeq" id="WP_304122435.1">
    <property type="nucleotide sequence ID" value="NZ_DYZA01000142.1"/>
</dbReference>
<feature type="binding site" evidence="3">
    <location>
        <position position="84"/>
    </location>
    <ligand>
        <name>Mg(2+)</name>
        <dbReference type="ChEBI" id="CHEBI:18420"/>
        <label>1</label>
    </ligand>
</feature>
<keyword evidence="3" id="KW-0460">Magnesium</keyword>
<evidence type="ECO:0000313" key="6">
    <source>
        <dbReference type="Proteomes" id="UP000698963"/>
    </source>
</evidence>
<feature type="binding site" evidence="3">
    <location>
        <position position="274"/>
    </location>
    <ligand>
        <name>Mg(2+)</name>
        <dbReference type="ChEBI" id="CHEBI:18420"/>
        <label>1</label>
    </ligand>
</feature>
<feature type="binding site" evidence="3">
    <location>
        <position position="271"/>
    </location>
    <ligand>
        <name>Mg(2+)</name>
        <dbReference type="ChEBI" id="CHEBI:18420"/>
        <label>1</label>
    </ligand>
</feature>
<evidence type="ECO:0000256" key="2">
    <source>
        <dbReference type="ARBA" id="ARBA00022801"/>
    </source>
</evidence>
<comment type="cofactor">
    <cofactor evidence="3">
        <name>Mg(2+)</name>
        <dbReference type="ChEBI" id="CHEBI:18420"/>
    </cofactor>
    <text evidence="3">Binds 2 magnesium ions per subunit.</text>
</comment>